<proteinExistence type="predicted"/>
<evidence type="ECO:0000313" key="3">
    <source>
        <dbReference type="EMBL" id="CAF1465109.1"/>
    </source>
</evidence>
<protein>
    <submittedName>
        <fullName evidence="2">Uncharacterized protein</fullName>
    </submittedName>
</protein>
<feature type="compositionally biased region" description="Polar residues" evidence="1">
    <location>
        <begin position="1"/>
        <end position="10"/>
    </location>
</feature>
<reference evidence="2" key="1">
    <citation type="submission" date="2021-02" db="EMBL/GenBank/DDBJ databases">
        <authorList>
            <person name="Nowell W R."/>
        </authorList>
    </citation>
    <scope>NUCLEOTIDE SEQUENCE</scope>
</reference>
<evidence type="ECO:0000313" key="6">
    <source>
        <dbReference type="EMBL" id="CAF4149349.1"/>
    </source>
</evidence>
<dbReference type="Proteomes" id="UP000663824">
    <property type="component" value="Unassembled WGS sequence"/>
</dbReference>
<dbReference type="EMBL" id="CAJNOW010005819">
    <property type="protein sequence ID" value="CAF1465109.1"/>
    <property type="molecule type" value="Genomic_DNA"/>
</dbReference>
<dbReference type="EMBL" id="CAJOBJ010005988">
    <property type="protein sequence ID" value="CAF4047703.1"/>
    <property type="molecule type" value="Genomic_DNA"/>
</dbReference>
<accession>A0A814RET0</accession>
<evidence type="ECO:0000313" key="4">
    <source>
        <dbReference type="EMBL" id="CAF2090504.1"/>
    </source>
</evidence>
<evidence type="ECO:0000313" key="5">
    <source>
        <dbReference type="EMBL" id="CAF4047703.1"/>
    </source>
</evidence>
<dbReference type="Proteomes" id="UP000663834">
    <property type="component" value="Unassembled WGS sequence"/>
</dbReference>
<feature type="compositionally biased region" description="Basic and acidic residues" evidence="1">
    <location>
        <begin position="16"/>
        <end position="37"/>
    </location>
</feature>
<dbReference type="AlphaFoldDB" id="A0A814RET0"/>
<comment type="caution">
    <text evidence="2">The sequence shown here is derived from an EMBL/GenBank/DDBJ whole genome shotgun (WGS) entry which is preliminary data.</text>
</comment>
<dbReference type="Proteomes" id="UP000681967">
    <property type="component" value="Unassembled WGS sequence"/>
</dbReference>
<dbReference type="EMBL" id="CAJNRE010010407">
    <property type="protein sequence ID" value="CAF2090504.1"/>
    <property type="molecule type" value="Genomic_DNA"/>
</dbReference>
<name>A0A814RET0_9BILA</name>
<dbReference type="OrthoDB" id="10024592at2759"/>
<dbReference type="EMBL" id="CAJNOV010003225">
    <property type="protein sequence ID" value="CAF1132925.1"/>
    <property type="molecule type" value="Genomic_DNA"/>
</dbReference>
<dbReference type="EMBL" id="CAJOBH010009797">
    <property type="protein sequence ID" value="CAF4149349.1"/>
    <property type="molecule type" value="Genomic_DNA"/>
</dbReference>
<organism evidence="2 7">
    <name type="scientific">Rotaria magnacalcarata</name>
    <dbReference type="NCBI Taxonomy" id="392030"/>
    <lineage>
        <taxon>Eukaryota</taxon>
        <taxon>Metazoa</taxon>
        <taxon>Spiralia</taxon>
        <taxon>Gnathifera</taxon>
        <taxon>Rotifera</taxon>
        <taxon>Eurotatoria</taxon>
        <taxon>Bdelloidea</taxon>
        <taxon>Philodinida</taxon>
        <taxon>Philodinidae</taxon>
        <taxon>Rotaria</taxon>
    </lineage>
</organism>
<dbReference type="Proteomes" id="UP000681720">
    <property type="component" value="Unassembled WGS sequence"/>
</dbReference>
<evidence type="ECO:0000313" key="7">
    <source>
        <dbReference type="Proteomes" id="UP000663855"/>
    </source>
</evidence>
<sequence length="157" mass="18864">MASFSISSSKRCLPTSEDKENDKDNNDSQKKTKTIADEQQKVRHEIIEEFRKRNLEVPVHMIDAIDRSETSKTHRNDAEHRKELYCRLSEYLDRRQVRNRGQTYIFPDLIHQLIRCRFPNDIRAYQTVKTSKNGKLMDVLDENKYYVQWQDFCKKIH</sequence>
<feature type="region of interest" description="Disordered" evidence="1">
    <location>
        <begin position="1"/>
        <end position="37"/>
    </location>
</feature>
<dbReference type="Proteomes" id="UP000663855">
    <property type="component" value="Unassembled WGS sequence"/>
</dbReference>
<evidence type="ECO:0000313" key="2">
    <source>
        <dbReference type="EMBL" id="CAF1132925.1"/>
    </source>
</evidence>
<gene>
    <name evidence="6" type="ORF">BYL167_LOCUS21450</name>
    <name evidence="2" type="ORF">CJN711_LOCUS8650</name>
    <name evidence="5" type="ORF">GIL414_LOCUS14256</name>
    <name evidence="3" type="ORF">KQP761_LOCUS12740</name>
    <name evidence="4" type="ORF">MBJ925_LOCUS20245</name>
</gene>
<evidence type="ECO:0000256" key="1">
    <source>
        <dbReference type="SAM" id="MobiDB-lite"/>
    </source>
</evidence>